<evidence type="ECO:0000313" key="3">
    <source>
        <dbReference type="Proteomes" id="UP000578112"/>
    </source>
</evidence>
<feature type="transmembrane region" description="Helical" evidence="1">
    <location>
        <begin position="21"/>
        <end position="40"/>
    </location>
</feature>
<evidence type="ECO:0000313" key="2">
    <source>
        <dbReference type="EMBL" id="MBB4765890.1"/>
    </source>
</evidence>
<sequence>MTHPRQTPPQPHVRKRSPLPWIIFAVLLVAAGIVFVPKLLDSNGNKQTPVAAGEQDPFLAAIAKCDPVKRATKIVDRNRKLEVDGAGTDSPDGLNKADLTCILESLQVPGALISRMNATVAADGQLQGEWPGFAVAWTHDEKGLDLVVTRD</sequence>
<gene>
    <name evidence="2" type="ORF">BJ971_006446</name>
</gene>
<proteinExistence type="predicted"/>
<organism evidence="2 3">
    <name type="scientific">Actinoplanes digitatis</name>
    <dbReference type="NCBI Taxonomy" id="1868"/>
    <lineage>
        <taxon>Bacteria</taxon>
        <taxon>Bacillati</taxon>
        <taxon>Actinomycetota</taxon>
        <taxon>Actinomycetes</taxon>
        <taxon>Micromonosporales</taxon>
        <taxon>Micromonosporaceae</taxon>
        <taxon>Actinoplanes</taxon>
    </lineage>
</organism>
<keyword evidence="1" id="KW-0812">Transmembrane</keyword>
<keyword evidence="1" id="KW-1133">Transmembrane helix</keyword>
<keyword evidence="3" id="KW-1185">Reference proteome</keyword>
<reference evidence="2 3" key="1">
    <citation type="submission" date="2020-08" db="EMBL/GenBank/DDBJ databases">
        <title>Sequencing the genomes of 1000 actinobacteria strains.</title>
        <authorList>
            <person name="Klenk H.-P."/>
        </authorList>
    </citation>
    <scope>NUCLEOTIDE SEQUENCE [LARGE SCALE GENOMIC DNA]</scope>
    <source>
        <strain evidence="2 3">DSM 43149</strain>
    </source>
</reference>
<comment type="caution">
    <text evidence="2">The sequence shown here is derived from an EMBL/GenBank/DDBJ whole genome shotgun (WGS) entry which is preliminary data.</text>
</comment>
<dbReference type="Proteomes" id="UP000578112">
    <property type="component" value="Unassembled WGS sequence"/>
</dbReference>
<name>A0A7W7MTL0_9ACTN</name>
<keyword evidence="1" id="KW-0472">Membrane</keyword>
<protein>
    <submittedName>
        <fullName evidence="2">Uncharacterized protein</fullName>
    </submittedName>
</protein>
<accession>A0A7W7MTL0</accession>
<dbReference type="EMBL" id="JACHNH010000001">
    <property type="protein sequence ID" value="MBB4765890.1"/>
    <property type="molecule type" value="Genomic_DNA"/>
</dbReference>
<evidence type="ECO:0000256" key="1">
    <source>
        <dbReference type="SAM" id="Phobius"/>
    </source>
</evidence>
<dbReference type="AlphaFoldDB" id="A0A7W7MTL0"/>
<dbReference type="RefSeq" id="WP_184996890.1">
    <property type="nucleotide sequence ID" value="NZ_BOMK01000021.1"/>
</dbReference>